<reference evidence="10 11" key="1">
    <citation type="journal article" date="2018" name="PLoS Pathog.">
        <title>Evolution of structural diversity of trichothecenes, a family of toxins produced by plant pathogenic and entomopathogenic fungi.</title>
        <authorList>
            <person name="Proctor R.H."/>
            <person name="McCormick S.P."/>
            <person name="Kim H.S."/>
            <person name="Cardoza R.E."/>
            <person name="Stanley A.M."/>
            <person name="Lindo L."/>
            <person name="Kelly A."/>
            <person name="Brown D.W."/>
            <person name="Lee T."/>
            <person name="Vaughan M.M."/>
            <person name="Alexander N.J."/>
            <person name="Busman M."/>
            <person name="Gutierrez S."/>
        </authorList>
    </citation>
    <scope>NUCLEOTIDE SEQUENCE [LARGE SCALE GENOMIC DNA]</scope>
    <source>
        <strain evidence="10 11">IBT 40837</strain>
    </source>
</reference>
<feature type="region of interest" description="Disordered" evidence="8">
    <location>
        <begin position="176"/>
        <end position="247"/>
    </location>
</feature>
<evidence type="ECO:0000256" key="1">
    <source>
        <dbReference type="ARBA" id="ARBA00004123"/>
    </source>
</evidence>
<dbReference type="PROSITE" id="PS00463">
    <property type="entry name" value="ZN2_CY6_FUNGAL_1"/>
    <property type="match status" value="1"/>
</dbReference>
<dbReference type="CDD" id="cd12148">
    <property type="entry name" value="fungal_TF_MHR"/>
    <property type="match status" value="1"/>
</dbReference>
<keyword evidence="2" id="KW-0479">Metal-binding</keyword>
<dbReference type="GO" id="GO:0000981">
    <property type="term" value="F:DNA-binding transcription factor activity, RNA polymerase II-specific"/>
    <property type="evidence" value="ECO:0007669"/>
    <property type="project" value="InterPro"/>
</dbReference>
<dbReference type="GO" id="GO:0000976">
    <property type="term" value="F:transcription cis-regulatory region binding"/>
    <property type="evidence" value="ECO:0007669"/>
    <property type="project" value="TreeGrafter"/>
</dbReference>
<keyword evidence="4" id="KW-0805">Transcription regulation</keyword>
<sequence length="557" mass="59823">MDLDPRLRPGGDGELGSSAATGVVSNASPSPAGQLGQSSALAGQRGRDSADTPSSTVGSTPGQHHQFDYPGDAGGGGGDGGAAAAGGGGGEGDAGAAGDAKKSRACEACRGLKVRCEPDPVDGEPCKRCRKAGRNCIVTVPTRKRQKKTDSRVSELEKKIDALTASLHARAGVPPLTAVGQHQSPSQHQQQHQHRHQPDVSAGGYPWGSAGTAQKGAGAVRSWGGMDASPLMHSAPTPPTRTPQDDASAFQPPIVMAGQKRKATDRDSVGDDHKAMTPSASWSGFSRPTEGDIVDRGLITMETAAGLFNKYKDHMVRHLPAVVFPPSATVMELRKTKPTLFLAVMAAATGENHSLQRVLQKELMQLFAEKVIVTGEKNLELVQAMHVAVIWYWPPEHFEELKFYQLIHIAAVMAIDIGLGRKGGPRRGPPPFRRNPPPDSSSIECRRTWLTCFFLALNTSMSLHRPNLIRWTPFMTECLEILETSADAAPTDKYFCHLVWAHRLAEEVGGQFSLDDPSTMVNITDARTQYALRALERDLDKYIASIPKNLMQRGFSS</sequence>
<dbReference type="Proteomes" id="UP000266272">
    <property type="component" value="Unassembled WGS sequence"/>
</dbReference>
<feature type="compositionally biased region" description="Basic and acidic residues" evidence="8">
    <location>
        <begin position="1"/>
        <end position="11"/>
    </location>
</feature>
<dbReference type="InterPro" id="IPR036864">
    <property type="entry name" value="Zn2-C6_fun-type_DNA-bd_sf"/>
</dbReference>
<evidence type="ECO:0000256" key="4">
    <source>
        <dbReference type="ARBA" id="ARBA00023015"/>
    </source>
</evidence>
<keyword evidence="3" id="KW-0862">Zinc</keyword>
<feature type="compositionally biased region" description="Basic and acidic residues" evidence="8">
    <location>
        <begin position="262"/>
        <end position="275"/>
    </location>
</feature>
<dbReference type="InterPro" id="IPR001138">
    <property type="entry name" value="Zn2Cys6_DnaBD"/>
</dbReference>
<keyword evidence="11" id="KW-1185">Reference proteome</keyword>
<dbReference type="STRING" id="490622.A0A395N806"/>
<keyword evidence="5" id="KW-0238">DNA-binding</keyword>
<dbReference type="PANTHER" id="PTHR31845:SF39">
    <property type="entry name" value="TRANSCRIPTION FACTOR PBCR-RELATED"/>
    <property type="match status" value="1"/>
</dbReference>
<evidence type="ECO:0000259" key="9">
    <source>
        <dbReference type="PROSITE" id="PS50048"/>
    </source>
</evidence>
<dbReference type="OrthoDB" id="8062037at2759"/>
<accession>A0A395N806</accession>
<dbReference type="EMBL" id="PXOA01001039">
    <property type="protein sequence ID" value="RFU72014.1"/>
    <property type="molecule type" value="Genomic_DNA"/>
</dbReference>
<proteinExistence type="predicted"/>
<dbReference type="SMART" id="SM00066">
    <property type="entry name" value="GAL4"/>
    <property type="match status" value="1"/>
</dbReference>
<evidence type="ECO:0000256" key="7">
    <source>
        <dbReference type="ARBA" id="ARBA00023242"/>
    </source>
</evidence>
<dbReference type="Pfam" id="PF00172">
    <property type="entry name" value="Zn_clus"/>
    <property type="match status" value="1"/>
</dbReference>
<evidence type="ECO:0000256" key="2">
    <source>
        <dbReference type="ARBA" id="ARBA00022723"/>
    </source>
</evidence>
<feature type="compositionally biased region" description="Polar residues" evidence="8">
    <location>
        <begin position="51"/>
        <end position="63"/>
    </location>
</feature>
<evidence type="ECO:0000256" key="5">
    <source>
        <dbReference type="ARBA" id="ARBA00023125"/>
    </source>
</evidence>
<dbReference type="GO" id="GO:0005634">
    <property type="term" value="C:nucleus"/>
    <property type="evidence" value="ECO:0007669"/>
    <property type="project" value="UniProtKB-SubCell"/>
</dbReference>
<evidence type="ECO:0000256" key="3">
    <source>
        <dbReference type="ARBA" id="ARBA00022833"/>
    </source>
</evidence>
<dbReference type="AlphaFoldDB" id="A0A395N806"/>
<dbReference type="CDD" id="cd00067">
    <property type="entry name" value="GAL4"/>
    <property type="match status" value="1"/>
</dbReference>
<keyword evidence="7" id="KW-0539">Nucleus</keyword>
<evidence type="ECO:0000256" key="8">
    <source>
        <dbReference type="SAM" id="MobiDB-lite"/>
    </source>
</evidence>
<comment type="caution">
    <text evidence="10">The sequence shown here is derived from an EMBL/GenBank/DDBJ whole genome shotgun (WGS) entry which is preliminary data.</text>
</comment>
<dbReference type="GO" id="GO:0001216">
    <property type="term" value="F:DNA-binding transcription activator activity"/>
    <property type="evidence" value="ECO:0007669"/>
    <property type="project" value="UniProtKB-ARBA"/>
</dbReference>
<dbReference type="PANTHER" id="PTHR31845">
    <property type="entry name" value="FINGER DOMAIN PROTEIN, PUTATIVE-RELATED"/>
    <property type="match status" value="1"/>
</dbReference>
<feature type="region of interest" description="Disordered" evidence="8">
    <location>
        <begin position="259"/>
        <end position="288"/>
    </location>
</feature>
<dbReference type="SUPFAM" id="SSF57701">
    <property type="entry name" value="Zn2/Cys6 DNA-binding domain"/>
    <property type="match status" value="1"/>
</dbReference>
<evidence type="ECO:0000256" key="6">
    <source>
        <dbReference type="ARBA" id="ARBA00023163"/>
    </source>
</evidence>
<name>A0A395N806_TRIAR</name>
<feature type="region of interest" description="Disordered" evidence="8">
    <location>
        <begin position="1"/>
        <end position="101"/>
    </location>
</feature>
<keyword evidence="6" id="KW-0804">Transcription</keyword>
<evidence type="ECO:0000313" key="11">
    <source>
        <dbReference type="Proteomes" id="UP000266272"/>
    </source>
</evidence>
<dbReference type="Gene3D" id="4.10.240.10">
    <property type="entry name" value="Zn(2)-C6 fungal-type DNA-binding domain"/>
    <property type="match status" value="1"/>
</dbReference>
<gene>
    <name evidence="10" type="ORF">TARUN_10246</name>
</gene>
<feature type="domain" description="Zn(2)-C6 fungal-type" evidence="9">
    <location>
        <begin position="105"/>
        <end position="138"/>
    </location>
</feature>
<comment type="subcellular location">
    <subcellularLocation>
        <location evidence="1">Nucleus</location>
    </subcellularLocation>
</comment>
<feature type="region of interest" description="Disordered" evidence="8">
    <location>
        <begin position="422"/>
        <end position="442"/>
    </location>
</feature>
<dbReference type="GO" id="GO:0008270">
    <property type="term" value="F:zinc ion binding"/>
    <property type="evidence" value="ECO:0007669"/>
    <property type="project" value="InterPro"/>
</dbReference>
<feature type="compositionally biased region" description="Polar residues" evidence="8">
    <location>
        <begin position="18"/>
        <end position="41"/>
    </location>
</feature>
<feature type="compositionally biased region" description="Low complexity" evidence="8">
    <location>
        <begin position="181"/>
        <end position="190"/>
    </location>
</feature>
<organism evidence="10 11">
    <name type="scientific">Trichoderma arundinaceum</name>
    <dbReference type="NCBI Taxonomy" id="490622"/>
    <lineage>
        <taxon>Eukaryota</taxon>
        <taxon>Fungi</taxon>
        <taxon>Dikarya</taxon>
        <taxon>Ascomycota</taxon>
        <taxon>Pezizomycotina</taxon>
        <taxon>Sordariomycetes</taxon>
        <taxon>Hypocreomycetidae</taxon>
        <taxon>Hypocreales</taxon>
        <taxon>Hypocreaceae</taxon>
        <taxon>Trichoderma</taxon>
    </lineage>
</organism>
<feature type="compositionally biased region" description="Pro residues" evidence="8">
    <location>
        <begin position="427"/>
        <end position="439"/>
    </location>
</feature>
<protein>
    <submittedName>
        <fullName evidence="10">C6 transcription factor war1</fullName>
    </submittedName>
</protein>
<evidence type="ECO:0000313" key="10">
    <source>
        <dbReference type="EMBL" id="RFU72014.1"/>
    </source>
</evidence>
<feature type="compositionally biased region" description="Gly residues" evidence="8">
    <location>
        <begin position="72"/>
        <end position="95"/>
    </location>
</feature>
<dbReference type="PROSITE" id="PS50048">
    <property type="entry name" value="ZN2_CY6_FUNGAL_2"/>
    <property type="match status" value="1"/>
</dbReference>
<dbReference type="InterPro" id="IPR051089">
    <property type="entry name" value="prtT"/>
</dbReference>
<dbReference type="FunFam" id="4.10.240.10:FF:000003">
    <property type="entry name" value="C6 transcription factor (Leu3)"/>
    <property type="match status" value="1"/>
</dbReference>